<feature type="region of interest" description="Disordered" evidence="1">
    <location>
        <begin position="1"/>
        <end position="47"/>
    </location>
</feature>
<accession>A0A4P9YW83</accession>
<evidence type="ECO:0000313" key="3">
    <source>
        <dbReference type="EMBL" id="RKP24108.1"/>
    </source>
</evidence>
<name>A0A4P9YW83_9FUNG</name>
<reference evidence="3" key="2">
    <citation type="submission" date="2018-07" db="EMBL/GenBank/DDBJ databases">
        <title>Leveraging single-cell genomics to expand the Fungal Tree of Life.</title>
        <authorList>
            <consortium name="DOE Joint Genome Institute"/>
            <person name="Ahrendt S.R."/>
            <person name="Quandt C.A."/>
            <person name="Ciobanu D."/>
            <person name="Clum A."/>
            <person name="Salamov A."/>
            <person name="Andreopoulos B."/>
            <person name="Cheng J.-F."/>
            <person name="Woyke T."/>
            <person name="Pelin A."/>
            <person name="Henrissat B."/>
            <person name="Reynolds N."/>
            <person name="Benny G.L."/>
            <person name="Smith M.E."/>
            <person name="James T.Y."/>
            <person name="Grigoriev I.V."/>
        </authorList>
    </citation>
    <scope>NUCLEOTIDE SEQUENCE</scope>
    <source>
        <strain evidence="3">Benny S71-1</strain>
    </source>
</reference>
<keyword evidence="4" id="KW-1185">Reference proteome</keyword>
<dbReference type="EMBL" id="KZ990444">
    <property type="protein sequence ID" value="RKP24108.1"/>
    <property type="molecule type" value="Genomic_DNA"/>
</dbReference>
<organism evidence="3 4">
    <name type="scientific">Syncephalis pseudoplumigaleata</name>
    <dbReference type="NCBI Taxonomy" id="1712513"/>
    <lineage>
        <taxon>Eukaryota</taxon>
        <taxon>Fungi</taxon>
        <taxon>Fungi incertae sedis</taxon>
        <taxon>Zoopagomycota</taxon>
        <taxon>Zoopagomycotina</taxon>
        <taxon>Zoopagomycetes</taxon>
        <taxon>Zoopagales</taxon>
        <taxon>Piptocephalidaceae</taxon>
        <taxon>Syncephalis</taxon>
    </lineage>
</organism>
<dbReference type="Proteomes" id="UP000278143">
    <property type="component" value="Unassembled WGS sequence"/>
</dbReference>
<sequence length="132" mass="13783">MEAEGSHDAGSAGRSRMSITELCNTSVHPDDAMETTDGEGASHAHDVPSSIIYKSTTEEEMAAIAALGHLRRGDAAAADADADASTDKTDAAEKPAASGEDFISRVANIPLVKSTIRLYDKSKAHSRVVKVS</sequence>
<gene>
    <name evidence="3" type="ORF">SYNPS1DRAFT_30127</name>
    <name evidence="2" type="ORF">SYNPS1DRAFT_30886</name>
</gene>
<proteinExistence type="predicted"/>
<evidence type="ECO:0000256" key="1">
    <source>
        <dbReference type="SAM" id="MobiDB-lite"/>
    </source>
</evidence>
<evidence type="ECO:0000313" key="2">
    <source>
        <dbReference type="EMBL" id="RKP23374.1"/>
    </source>
</evidence>
<protein>
    <submittedName>
        <fullName evidence="3">Uncharacterized protein</fullName>
    </submittedName>
</protein>
<feature type="region of interest" description="Disordered" evidence="1">
    <location>
        <begin position="75"/>
        <end position="98"/>
    </location>
</feature>
<reference evidence="4" key="1">
    <citation type="journal article" date="2018" name="Nat. Microbiol.">
        <title>Leveraging single-cell genomics to expand the fungal tree of life.</title>
        <authorList>
            <person name="Ahrendt S.R."/>
            <person name="Quandt C.A."/>
            <person name="Ciobanu D."/>
            <person name="Clum A."/>
            <person name="Salamov A."/>
            <person name="Andreopoulos B."/>
            <person name="Cheng J.F."/>
            <person name="Woyke T."/>
            <person name="Pelin A."/>
            <person name="Henrissat B."/>
            <person name="Reynolds N.K."/>
            <person name="Benny G.L."/>
            <person name="Smith M.E."/>
            <person name="James T.Y."/>
            <person name="Grigoriev I.V."/>
        </authorList>
    </citation>
    <scope>NUCLEOTIDE SEQUENCE [LARGE SCALE GENOMIC DNA]</scope>
    <source>
        <strain evidence="4">Benny S71-1</strain>
    </source>
</reference>
<dbReference type="OrthoDB" id="2441642at2759"/>
<dbReference type="EMBL" id="KZ991033">
    <property type="protein sequence ID" value="RKP23374.1"/>
    <property type="molecule type" value="Genomic_DNA"/>
</dbReference>
<feature type="compositionally biased region" description="Polar residues" evidence="1">
    <location>
        <begin position="17"/>
        <end position="27"/>
    </location>
</feature>
<dbReference type="AlphaFoldDB" id="A0A4P9YW83"/>
<evidence type="ECO:0000313" key="4">
    <source>
        <dbReference type="Proteomes" id="UP000278143"/>
    </source>
</evidence>